<accession>A0A163CLH9</accession>
<reference evidence="1 2" key="1">
    <citation type="submission" date="2016-01" db="EMBL/GenBank/DDBJ databases">
        <title>The draft genome sequence of Aquimarina sp. RZW4-3-2.</title>
        <authorList>
            <person name="Wang Y."/>
        </authorList>
    </citation>
    <scope>NUCLEOTIDE SEQUENCE [LARGE SCALE GENOMIC DNA]</scope>
    <source>
        <strain evidence="1 2">RZW4-3-2</strain>
    </source>
</reference>
<organism evidence="1 2">
    <name type="scientific">Aquimarina aggregata</name>
    <dbReference type="NCBI Taxonomy" id="1642818"/>
    <lineage>
        <taxon>Bacteria</taxon>
        <taxon>Pseudomonadati</taxon>
        <taxon>Bacteroidota</taxon>
        <taxon>Flavobacteriia</taxon>
        <taxon>Flavobacteriales</taxon>
        <taxon>Flavobacteriaceae</taxon>
        <taxon>Aquimarina</taxon>
    </lineage>
</organism>
<keyword evidence="2" id="KW-1185">Reference proteome</keyword>
<comment type="caution">
    <text evidence="1">The sequence shown here is derived from an EMBL/GenBank/DDBJ whole genome shotgun (WGS) entry which is preliminary data.</text>
</comment>
<dbReference type="PROSITE" id="PS51257">
    <property type="entry name" value="PROKAR_LIPOPROTEIN"/>
    <property type="match status" value="1"/>
</dbReference>
<proteinExistence type="predicted"/>
<evidence type="ECO:0000313" key="1">
    <source>
        <dbReference type="EMBL" id="KZS42537.1"/>
    </source>
</evidence>
<evidence type="ECO:0008006" key="3">
    <source>
        <dbReference type="Google" id="ProtNLM"/>
    </source>
</evidence>
<dbReference type="EMBL" id="LQRT01000002">
    <property type="protein sequence ID" value="KZS42537.1"/>
    <property type="molecule type" value="Genomic_DNA"/>
</dbReference>
<name>A0A163CLH9_9FLAO</name>
<dbReference type="Proteomes" id="UP000076715">
    <property type="component" value="Unassembled WGS sequence"/>
</dbReference>
<dbReference type="OrthoDB" id="3679112at2"/>
<evidence type="ECO:0000313" key="2">
    <source>
        <dbReference type="Proteomes" id="UP000076715"/>
    </source>
</evidence>
<dbReference type="AlphaFoldDB" id="A0A163CLH9"/>
<gene>
    <name evidence="1" type="ORF">AWE51_03590</name>
</gene>
<protein>
    <recommendedName>
        <fullName evidence="3">Tachylectin 2 domain-containing protein</fullName>
    </recommendedName>
</protein>
<sequence length="300" mass="32874">MKKLSIALLHFILLTVIISCEKDSIENQELYEFKKAKESISISNTIKANTGNIFGVSLNKKDIFRYNNSPNNWSKIGGAGADWVWANGKLYGLSSNKSGVYEYTGVGQNWRKIGGPASRIFGGNFLLATNPNTGDIYQFKNNNWSKIGGAGADWVWANGKLYGLSSNKSAVYEYTGLGQNWNRVGGPASRIFGGDFLLATNPNSGDIYQFKNTNWTKIGGPGADWVWANGKLYGLSSNRNAVYEYTGVGQNWNRVGGAARRIYGGVVLCATNPSSGDIYQFKNNVWAKIGGPGNKFIIRR</sequence>
<dbReference type="RefSeq" id="WP_066310447.1">
    <property type="nucleotide sequence ID" value="NZ_LQRT01000002.1"/>
</dbReference>